<evidence type="ECO:0000313" key="5">
    <source>
        <dbReference type="EMBL" id="RGS02885.1"/>
    </source>
</evidence>
<protein>
    <submittedName>
        <fullName evidence="3">Energy transducer TonB</fullName>
    </submittedName>
</protein>
<accession>A0A3E4N1X8</accession>
<reference evidence="8 9" key="1">
    <citation type="submission" date="2018-08" db="EMBL/GenBank/DDBJ databases">
        <title>A genome reference for cultivated species of the human gut microbiota.</title>
        <authorList>
            <person name="Zou Y."/>
            <person name="Xue W."/>
            <person name="Luo G."/>
        </authorList>
    </citation>
    <scope>NUCLEOTIDE SEQUENCE [LARGE SCALE GENOMIC DNA]</scope>
    <source>
        <strain evidence="5 12">AF24-16AC</strain>
        <strain evidence="7 11">AF31-28B-AC</strain>
        <strain evidence="6 10">AM23-23</strain>
        <strain evidence="4 8">OM08-14</strain>
        <strain evidence="3 9">TF10-3AC</strain>
    </source>
</reference>
<feature type="compositionally biased region" description="Basic and acidic residues" evidence="1">
    <location>
        <begin position="413"/>
        <end position="425"/>
    </location>
</feature>
<dbReference type="EMBL" id="QRHQ01000006">
    <property type="protein sequence ID" value="RHF92041.1"/>
    <property type="molecule type" value="Genomic_DNA"/>
</dbReference>
<organism evidence="3 9">
    <name type="scientific">Phocaeicola plebeius</name>
    <dbReference type="NCBI Taxonomy" id="310297"/>
    <lineage>
        <taxon>Bacteria</taxon>
        <taxon>Pseudomonadati</taxon>
        <taxon>Bacteroidota</taxon>
        <taxon>Bacteroidia</taxon>
        <taxon>Bacteroidales</taxon>
        <taxon>Bacteroidaceae</taxon>
        <taxon>Phocaeicola</taxon>
    </lineage>
</organism>
<dbReference type="Proteomes" id="UP000260780">
    <property type="component" value="Unassembled WGS sequence"/>
</dbReference>
<evidence type="ECO:0000313" key="10">
    <source>
        <dbReference type="Proteomes" id="UP000283485"/>
    </source>
</evidence>
<dbReference type="EMBL" id="QSTF01000017">
    <property type="protein sequence ID" value="RGM40343.1"/>
    <property type="molecule type" value="Genomic_DNA"/>
</dbReference>
<evidence type="ECO:0000313" key="7">
    <source>
        <dbReference type="EMBL" id="RHN00390.1"/>
    </source>
</evidence>
<feature type="domain" description="TonB C-terminal" evidence="2">
    <location>
        <begin position="237"/>
        <end position="307"/>
    </location>
</feature>
<proteinExistence type="predicted"/>
<dbReference type="SUPFAM" id="SSF49464">
    <property type="entry name" value="Carboxypeptidase regulatory domain-like"/>
    <property type="match status" value="1"/>
</dbReference>
<keyword evidence="9" id="KW-1185">Reference proteome</keyword>
<evidence type="ECO:0000313" key="3">
    <source>
        <dbReference type="EMBL" id="RGK56000.1"/>
    </source>
</evidence>
<dbReference type="AlphaFoldDB" id="A0A3E4N1X8"/>
<dbReference type="PANTHER" id="PTHR33446:SF2">
    <property type="entry name" value="PROTEIN TONB"/>
    <property type="match status" value="1"/>
</dbReference>
<dbReference type="InterPro" id="IPR037682">
    <property type="entry name" value="TonB_C"/>
</dbReference>
<dbReference type="GO" id="GO:0031992">
    <property type="term" value="F:energy transducer activity"/>
    <property type="evidence" value="ECO:0007669"/>
    <property type="project" value="TreeGrafter"/>
</dbReference>
<dbReference type="STRING" id="310297.BHV76_07400"/>
<dbReference type="EMBL" id="QSQT01000013">
    <property type="protein sequence ID" value="RGK56000.1"/>
    <property type="molecule type" value="Genomic_DNA"/>
</dbReference>
<evidence type="ECO:0000313" key="6">
    <source>
        <dbReference type="EMBL" id="RHF92041.1"/>
    </source>
</evidence>
<dbReference type="EMBL" id="QRQK01000002">
    <property type="protein sequence ID" value="RHN00390.1"/>
    <property type="molecule type" value="Genomic_DNA"/>
</dbReference>
<dbReference type="Proteomes" id="UP000283485">
    <property type="component" value="Unassembled WGS sequence"/>
</dbReference>
<evidence type="ECO:0000313" key="11">
    <source>
        <dbReference type="Proteomes" id="UP000285109"/>
    </source>
</evidence>
<dbReference type="RefSeq" id="WP_117672557.1">
    <property type="nucleotide sequence ID" value="NZ_CABOGR010000013.1"/>
</dbReference>
<dbReference type="GO" id="GO:0055085">
    <property type="term" value="P:transmembrane transport"/>
    <property type="evidence" value="ECO:0007669"/>
    <property type="project" value="InterPro"/>
</dbReference>
<dbReference type="GO" id="GO:0098797">
    <property type="term" value="C:plasma membrane protein complex"/>
    <property type="evidence" value="ECO:0007669"/>
    <property type="project" value="TreeGrafter"/>
</dbReference>
<evidence type="ECO:0000256" key="1">
    <source>
        <dbReference type="SAM" id="MobiDB-lite"/>
    </source>
</evidence>
<dbReference type="Proteomes" id="UP000285109">
    <property type="component" value="Unassembled WGS sequence"/>
</dbReference>
<evidence type="ECO:0000259" key="2">
    <source>
        <dbReference type="Pfam" id="PF03544"/>
    </source>
</evidence>
<name>A0A3E4N1X8_9BACT</name>
<feature type="region of interest" description="Disordered" evidence="1">
    <location>
        <begin position="307"/>
        <end position="334"/>
    </location>
</feature>
<dbReference type="InterPro" id="IPR008969">
    <property type="entry name" value="CarboxyPept-like_regulatory"/>
</dbReference>
<gene>
    <name evidence="6" type="ORF">DW653_04985</name>
    <name evidence="5" type="ORF">DWY14_15425</name>
    <name evidence="7" type="ORF">DWZ34_01480</name>
    <name evidence="4" type="ORF">DXC17_08125</name>
    <name evidence="3" type="ORF">DXD04_08385</name>
</gene>
<evidence type="ECO:0000313" key="4">
    <source>
        <dbReference type="EMBL" id="RGM40343.1"/>
    </source>
</evidence>
<feature type="region of interest" description="Disordered" evidence="1">
    <location>
        <begin position="413"/>
        <end position="437"/>
    </location>
</feature>
<dbReference type="Pfam" id="PF03544">
    <property type="entry name" value="TonB_C"/>
    <property type="match status" value="1"/>
</dbReference>
<evidence type="ECO:0000313" key="9">
    <source>
        <dbReference type="Proteomes" id="UP000260862"/>
    </source>
</evidence>
<dbReference type="Gene3D" id="3.30.1150.10">
    <property type="match status" value="1"/>
</dbReference>
<dbReference type="PANTHER" id="PTHR33446">
    <property type="entry name" value="PROTEIN TONB-RELATED"/>
    <property type="match status" value="1"/>
</dbReference>
<dbReference type="InterPro" id="IPR051045">
    <property type="entry name" value="TonB-dependent_transducer"/>
</dbReference>
<dbReference type="Proteomes" id="UP000285750">
    <property type="component" value="Unassembled WGS sequence"/>
</dbReference>
<dbReference type="SUPFAM" id="SSF74653">
    <property type="entry name" value="TolA/TonB C-terminal domain"/>
    <property type="match status" value="1"/>
</dbReference>
<sequence>MKHLIYIFAGLICCLITLPQVGASPLENKKQRFRITVLNTGGEPQQGIILKVAGYSSEYISNEQGLIDFEQSIDNNYVRTANFYFPTDKNRTIKSLRLDEAAQDTIIRIDRPEDLARFKQSGKTLLVNGVLKEGGKPVPHAEISIQGTGKHTFSNAQGEFSIEADYSHLIMIRAERMENKYLDIESFLQNPNQPLEIRMTKKGADRVYHVVEKMPEYPGGMKAFFNYIRRKAHTTELAEETQKEGAVMIQFIVEKDGSITSPSIVRGLDARLDTAALDAIIVMPDWIPAQEHGINVRCKYSVPVPFKKPKPTPPVAPKSTPDIKKDSLSVPSAPADSLAEDSVLQVIPMPSVDSLMTDTLATDTTLVVSTDSTSVQKETVAPLSTSEATEVKPKKRNFLVRFFRWLFGIKDKENTPAESKEEKTSEVVPEGAIQKEE</sequence>
<dbReference type="Proteomes" id="UP000260862">
    <property type="component" value="Unassembled WGS sequence"/>
</dbReference>
<dbReference type="EMBL" id="QRUY01000049">
    <property type="protein sequence ID" value="RGS02885.1"/>
    <property type="molecule type" value="Genomic_DNA"/>
</dbReference>
<evidence type="ECO:0000313" key="8">
    <source>
        <dbReference type="Proteomes" id="UP000260780"/>
    </source>
</evidence>
<evidence type="ECO:0000313" key="12">
    <source>
        <dbReference type="Proteomes" id="UP000285750"/>
    </source>
</evidence>
<comment type="caution">
    <text evidence="3">The sequence shown here is derived from an EMBL/GenBank/DDBJ whole genome shotgun (WGS) entry which is preliminary data.</text>
</comment>